<protein>
    <submittedName>
        <fullName evidence="2">GNAT family N-acetyltransferase</fullName>
    </submittedName>
</protein>
<name>A0ABS0ZBC6_9GAMM</name>
<dbReference type="RefSeq" id="WP_199462563.1">
    <property type="nucleotide sequence ID" value="NZ_JAEMUH010000008.1"/>
</dbReference>
<dbReference type="Pfam" id="PF13673">
    <property type="entry name" value="Acetyltransf_10"/>
    <property type="match status" value="1"/>
</dbReference>
<dbReference type="SUPFAM" id="SSF55729">
    <property type="entry name" value="Acyl-CoA N-acyltransferases (Nat)"/>
    <property type="match status" value="1"/>
</dbReference>
<sequence>MKIRTLQLSDVEVASGVCIAAFDQSVASSLPAEGIETFAKISAPEAFRERMSKDTMMLVAEIETNIVGFAELREGNHVSMLFVRPDRQQQGIGKALLTQLIKHARSPSISVSASLSSVTAYQTFGFILSGEINQIAGLIYQPMTMTLPNE</sequence>
<proteinExistence type="predicted"/>
<dbReference type="PANTHER" id="PTHR43451">
    <property type="entry name" value="ACETYLTRANSFERASE (GNAT) FAMILY PROTEIN"/>
    <property type="match status" value="1"/>
</dbReference>
<dbReference type="PROSITE" id="PS51186">
    <property type="entry name" value="GNAT"/>
    <property type="match status" value="1"/>
</dbReference>
<evidence type="ECO:0000313" key="2">
    <source>
        <dbReference type="EMBL" id="MBJ7550961.1"/>
    </source>
</evidence>
<keyword evidence="3" id="KW-1185">Reference proteome</keyword>
<dbReference type="Gene3D" id="3.40.630.30">
    <property type="match status" value="1"/>
</dbReference>
<reference evidence="2 3" key="1">
    <citation type="submission" date="2020-12" db="EMBL/GenBank/DDBJ databases">
        <title>Comparative genome analysis of fungal antagonists Marinomonas ostreistagni 398 and M. spartinae 468.</title>
        <authorList>
            <person name="Fields J.L."/>
            <person name="Mavrodi O.V."/>
            <person name="Biber P.D."/>
            <person name="Indest K.J."/>
            <person name="Mavrodi D.V."/>
        </authorList>
    </citation>
    <scope>NUCLEOTIDE SEQUENCE [LARGE SCALE GENOMIC DNA]</scope>
    <source>
        <strain evidence="2 3">USM7</strain>
    </source>
</reference>
<accession>A0ABS0ZBC6</accession>
<evidence type="ECO:0000313" key="3">
    <source>
        <dbReference type="Proteomes" id="UP000598488"/>
    </source>
</evidence>
<evidence type="ECO:0000259" key="1">
    <source>
        <dbReference type="PROSITE" id="PS51186"/>
    </source>
</evidence>
<dbReference type="InterPro" id="IPR000182">
    <property type="entry name" value="GNAT_dom"/>
</dbReference>
<dbReference type="EMBL" id="JAEMUH010000008">
    <property type="protein sequence ID" value="MBJ7550961.1"/>
    <property type="molecule type" value="Genomic_DNA"/>
</dbReference>
<dbReference type="InterPro" id="IPR052564">
    <property type="entry name" value="N-acetyltrans/Recomb-assoc"/>
</dbReference>
<gene>
    <name evidence="2" type="ORF">JHD44_09740</name>
</gene>
<feature type="domain" description="N-acetyltransferase" evidence="1">
    <location>
        <begin position="1"/>
        <end position="148"/>
    </location>
</feature>
<dbReference type="InterPro" id="IPR016181">
    <property type="entry name" value="Acyl_CoA_acyltransferase"/>
</dbReference>
<dbReference type="PANTHER" id="PTHR43451:SF1">
    <property type="entry name" value="ACETYLTRANSFERASE"/>
    <property type="match status" value="1"/>
</dbReference>
<comment type="caution">
    <text evidence="2">The sequence shown here is derived from an EMBL/GenBank/DDBJ whole genome shotgun (WGS) entry which is preliminary data.</text>
</comment>
<dbReference type="Proteomes" id="UP000598488">
    <property type="component" value="Unassembled WGS sequence"/>
</dbReference>
<organism evidence="2 3">
    <name type="scientific">Marinomonas ostreistagni</name>
    <dbReference type="NCBI Taxonomy" id="359209"/>
    <lineage>
        <taxon>Bacteria</taxon>
        <taxon>Pseudomonadati</taxon>
        <taxon>Pseudomonadota</taxon>
        <taxon>Gammaproteobacteria</taxon>
        <taxon>Oceanospirillales</taxon>
        <taxon>Oceanospirillaceae</taxon>
        <taxon>Marinomonas</taxon>
    </lineage>
</organism>
<dbReference type="CDD" id="cd04301">
    <property type="entry name" value="NAT_SF"/>
    <property type="match status" value="1"/>
</dbReference>